<dbReference type="HAMAP" id="MF_01217">
    <property type="entry name" value="Acyl_carrier"/>
    <property type="match status" value="1"/>
</dbReference>
<dbReference type="InterPro" id="IPR036736">
    <property type="entry name" value="ACP-like_sf"/>
</dbReference>
<evidence type="ECO:0000256" key="6">
    <source>
        <dbReference type="ARBA" id="ARBA00023160"/>
    </source>
</evidence>
<sequence length="79" mass="9380">MERSKIKEIVVEFLIDEFEIDEEVITDDAHLIDDLGLESLDFVDIVVIIEKEFGFKVKREEMKDIRVLNDLYNYIESNI</sequence>
<keyword evidence="4 7" id="KW-0276">Fatty acid metabolism</keyword>
<keyword evidence="1 7" id="KW-0596">Phosphopantetheine</keyword>
<dbReference type="Gene3D" id="1.10.1200.10">
    <property type="entry name" value="ACP-like"/>
    <property type="match status" value="1"/>
</dbReference>
<dbReference type="PROSITE" id="PS50075">
    <property type="entry name" value="CARRIER"/>
    <property type="match status" value="1"/>
</dbReference>
<comment type="similarity">
    <text evidence="7">Belongs to the acyl carrier protein (ACP) family.</text>
</comment>
<keyword evidence="6 7" id="KW-0275">Fatty acid biosynthesis</keyword>
<evidence type="ECO:0000313" key="10">
    <source>
        <dbReference type="Proteomes" id="UP001207408"/>
    </source>
</evidence>
<reference evidence="9" key="1">
    <citation type="submission" date="2022-10" db="EMBL/GenBank/DDBJ databases">
        <authorList>
            <person name="Yu W.X."/>
        </authorList>
    </citation>
    <scope>NUCLEOTIDE SEQUENCE</scope>
    <source>
        <strain evidence="9">D04</strain>
    </source>
</reference>
<comment type="caution">
    <text evidence="9">The sequence shown here is derived from an EMBL/GenBank/DDBJ whole genome shotgun (WGS) entry which is preliminary data.</text>
</comment>
<dbReference type="GO" id="GO:0000036">
    <property type="term" value="F:acyl carrier activity"/>
    <property type="evidence" value="ECO:0007669"/>
    <property type="project" value="UniProtKB-UniRule"/>
</dbReference>
<dbReference type="EMBL" id="JAPDPI010000019">
    <property type="protein sequence ID" value="MCW3806041.1"/>
    <property type="molecule type" value="Genomic_DNA"/>
</dbReference>
<keyword evidence="10" id="KW-1185">Reference proteome</keyword>
<evidence type="ECO:0000256" key="2">
    <source>
        <dbReference type="ARBA" id="ARBA00022516"/>
    </source>
</evidence>
<dbReference type="GO" id="GO:0016020">
    <property type="term" value="C:membrane"/>
    <property type="evidence" value="ECO:0007669"/>
    <property type="project" value="GOC"/>
</dbReference>
<dbReference type="AlphaFoldDB" id="A0AAE3MEM3"/>
<dbReference type="SUPFAM" id="SSF47336">
    <property type="entry name" value="ACP-like"/>
    <property type="match status" value="1"/>
</dbReference>
<keyword evidence="2 7" id="KW-0444">Lipid biosynthesis</keyword>
<gene>
    <name evidence="7" type="primary">acpP</name>
    <name evidence="9" type="ORF">OM074_10415</name>
</gene>
<feature type="modified residue" description="O-(pantetheine 4'-phosphoryl)serine" evidence="7">
    <location>
        <position position="39"/>
    </location>
</feature>
<dbReference type="Pfam" id="PF00550">
    <property type="entry name" value="PP-binding"/>
    <property type="match status" value="1"/>
</dbReference>
<evidence type="ECO:0000256" key="4">
    <source>
        <dbReference type="ARBA" id="ARBA00022832"/>
    </source>
</evidence>
<evidence type="ECO:0000256" key="7">
    <source>
        <dbReference type="HAMAP-Rule" id="MF_01217"/>
    </source>
</evidence>
<dbReference type="PROSITE" id="PS00012">
    <property type="entry name" value="PHOSPHOPANTETHEINE"/>
    <property type="match status" value="1"/>
</dbReference>
<keyword evidence="7" id="KW-0963">Cytoplasm</keyword>
<dbReference type="Proteomes" id="UP001207408">
    <property type="component" value="Unassembled WGS sequence"/>
</dbReference>
<dbReference type="InterPro" id="IPR003231">
    <property type="entry name" value="ACP"/>
</dbReference>
<dbReference type="RefSeq" id="WP_301199413.1">
    <property type="nucleotide sequence ID" value="NZ_JAPDPI010000019.1"/>
</dbReference>
<name>A0AAE3MEM3_9BACT</name>
<organism evidence="9 10">
    <name type="scientific">Plebeiibacterium marinum</name>
    <dbReference type="NCBI Taxonomy" id="2992111"/>
    <lineage>
        <taxon>Bacteria</taxon>
        <taxon>Pseudomonadati</taxon>
        <taxon>Bacteroidota</taxon>
        <taxon>Bacteroidia</taxon>
        <taxon>Marinilabiliales</taxon>
        <taxon>Marinilabiliaceae</taxon>
        <taxon>Plebeiibacterium</taxon>
    </lineage>
</organism>
<evidence type="ECO:0000256" key="5">
    <source>
        <dbReference type="ARBA" id="ARBA00023098"/>
    </source>
</evidence>
<dbReference type="InterPro" id="IPR009081">
    <property type="entry name" value="PP-bd_ACP"/>
</dbReference>
<protein>
    <recommendedName>
        <fullName evidence="7">Acyl carrier protein</fullName>
        <shortName evidence="7">ACP</shortName>
    </recommendedName>
</protein>
<feature type="domain" description="Carrier" evidence="8">
    <location>
        <begin position="1"/>
        <end position="79"/>
    </location>
</feature>
<proteinExistence type="inferred from homology"/>
<comment type="pathway">
    <text evidence="7">Lipid metabolism; fatty acid biosynthesis.</text>
</comment>
<dbReference type="GO" id="GO:0005829">
    <property type="term" value="C:cytosol"/>
    <property type="evidence" value="ECO:0007669"/>
    <property type="project" value="TreeGrafter"/>
</dbReference>
<dbReference type="PANTHER" id="PTHR20863:SF69">
    <property type="entry name" value="ACYL CARRIER PROTEIN"/>
    <property type="match status" value="1"/>
</dbReference>
<comment type="subcellular location">
    <subcellularLocation>
        <location evidence="7">Cytoplasm</location>
    </subcellularLocation>
</comment>
<dbReference type="InterPro" id="IPR006162">
    <property type="entry name" value="Ppantetheine_attach_site"/>
</dbReference>
<dbReference type="PANTHER" id="PTHR20863">
    <property type="entry name" value="ACYL CARRIER PROTEIN"/>
    <property type="match status" value="1"/>
</dbReference>
<dbReference type="GO" id="GO:0009245">
    <property type="term" value="P:lipid A biosynthetic process"/>
    <property type="evidence" value="ECO:0007669"/>
    <property type="project" value="TreeGrafter"/>
</dbReference>
<comment type="function">
    <text evidence="7">Carrier of the growing fatty acid chain in fatty acid biosynthesis.</text>
</comment>
<accession>A0AAE3MEM3</accession>
<keyword evidence="5 7" id="KW-0443">Lipid metabolism</keyword>
<evidence type="ECO:0000256" key="1">
    <source>
        <dbReference type="ARBA" id="ARBA00022450"/>
    </source>
</evidence>
<comment type="PTM">
    <text evidence="7">4'-phosphopantetheine is transferred from CoA to a specific serine of apo-ACP by AcpS. This modification is essential for activity because fatty acids are bound in thioester linkage to the sulfhydryl of the prosthetic group.</text>
</comment>
<keyword evidence="3 7" id="KW-0597">Phosphoprotein</keyword>
<evidence type="ECO:0000259" key="8">
    <source>
        <dbReference type="PROSITE" id="PS50075"/>
    </source>
</evidence>
<dbReference type="GO" id="GO:0000035">
    <property type="term" value="F:acyl binding"/>
    <property type="evidence" value="ECO:0007669"/>
    <property type="project" value="TreeGrafter"/>
</dbReference>
<evidence type="ECO:0000313" key="9">
    <source>
        <dbReference type="EMBL" id="MCW3806041.1"/>
    </source>
</evidence>
<evidence type="ECO:0000256" key="3">
    <source>
        <dbReference type="ARBA" id="ARBA00022553"/>
    </source>
</evidence>